<accession>A0A484VBE3</accession>
<proteinExistence type="predicted"/>
<evidence type="ECO:0000313" key="1">
    <source>
        <dbReference type="EMBL" id="VFR96540.1"/>
    </source>
</evidence>
<reference evidence="1" key="1">
    <citation type="submission" date="2019-03" db="EMBL/GenBank/DDBJ databases">
        <authorList>
            <person name="Danneels B."/>
        </authorList>
    </citation>
    <scope>NUCLEOTIDE SEQUENCE</scope>
</reference>
<name>A0A484VBE3_9ZZZZ</name>
<protein>
    <submittedName>
        <fullName evidence="1">Probable phage protein YPO2116</fullName>
    </submittedName>
</protein>
<sequence length="218" mass="23226">MGVFLPNGSTISIAGTLAVEKLVSAISNASPAVATSADHGYSAGDIVLLRSGWTSLQDRVARVSTPTENTFALQGVSTEDLKRFPVGLGAGGARVVPADGWTAISQILDSTNSGGDQQFYTFNFLEDTGDQRQIPTKRTPRQIQLQVADDPSMPHYEVLSAADADRLPRILRLTLSSGALIYYAAYVSFNKVPTLTQDQAMALTVTLSLASEPTRYAS</sequence>
<dbReference type="InterPro" id="IPR014918">
    <property type="entry name" value="Phage_tail_3"/>
</dbReference>
<organism evidence="1">
    <name type="scientific">plant metagenome</name>
    <dbReference type="NCBI Taxonomy" id="1297885"/>
    <lineage>
        <taxon>unclassified sequences</taxon>
        <taxon>metagenomes</taxon>
        <taxon>organismal metagenomes</taxon>
    </lineage>
</organism>
<dbReference type="AlphaFoldDB" id="A0A484VBE3"/>
<dbReference type="Gene3D" id="4.10.410.40">
    <property type="match status" value="1"/>
</dbReference>
<dbReference type="Pfam" id="PF08813">
    <property type="entry name" value="Phage_tail_3"/>
    <property type="match status" value="1"/>
</dbReference>
<gene>
    <name evidence="1" type="ORF">RAN3_1892</name>
</gene>
<dbReference type="EMBL" id="CAADIO010000049">
    <property type="protein sequence ID" value="VFR96540.1"/>
    <property type="molecule type" value="Genomic_DNA"/>
</dbReference>